<keyword evidence="4" id="KW-1185">Reference proteome</keyword>
<dbReference type="InterPro" id="IPR018649">
    <property type="entry name" value="SHOCT"/>
</dbReference>
<reference evidence="3 4" key="1">
    <citation type="submission" date="2020-08" db="EMBL/GenBank/DDBJ databases">
        <title>A Genomic Blueprint of the Chicken Gut Microbiome.</title>
        <authorList>
            <person name="Gilroy R."/>
            <person name="Ravi A."/>
            <person name="Getino M."/>
            <person name="Pursley I."/>
            <person name="Horton D.L."/>
            <person name="Alikhan N.-F."/>
            <person name="Baker D."/>
            <person name="Gharbi K."/>
            <person name="Hall N."/>
            <person name="Watson M."/>
            <person name="Adriaenssens E.M."/>
            <person name="Foster-Nyarko E."/>
            <person name="Jarju S."/>
            <person name="Secka A."/>
            <person name="Antonio M."/>
            <person name="Oren A."/>
            <person name="Chaudhuri R."/>
            <person name="La Ragione R.M."/>
            <person name="Hildebrand F."/>
            <person name="Pallen M.J."/>
        </authorList>
    </citation>
    <scope>NUCLEOTIDE SEQUENCE [LARGE SCALE GENOMIC DNA]</scope>
    <source>
        <strain evidence="3 4">Sa2BUA2</strain>
    </source>
</reference>
<evidence type="ECO:0000259" key="2">
    <source>
        <dbReference type="Pfam" id="PF09851"/>
    </source>
</evidence>
<gene>
    <name evidence="3" type="ORF">H9638_08555</name>
</gene>
<feature type="domain" description="SHOCT" evidence="2">
    <location>
        <begin position="77"/>
        <end position="104"/>
    </location>
</feature>
<dbReference type="Proteomes" id="UP000652763">
    <property type="component" value="Unassembled WGS sequence"/>
</dbReference>
<sequence>MPFDRGGRPGLLGTIARTAVISGTAQATSNAVNRRARARSERDYAAANVPEQAPPPPPAPPQPAPSAGAGGGHQLADQLTRLADLHASGVLTDEEFAAAKSRLLT</sequence>
<proteinExistence type="predicted"/>
<evidence type="ECO:0000256" key="1">
    <source>
        <dbReference type="SAM" id="MobiDB-lite"/>
    </source>
</evidence>
<evidence type="ECO:0000313" key="4">
    <source>
        <dbReference type="Proteomes" id="UP000652763"/>
    </source>
</evidence>
<organism evidence="3 4">
    <name type="scientific">Arthrobacter pullicola</name>
    <dbReference type="NCBI Taxonomy" id="2762224"/>
    <lineage>
        <taxon>Bacteria</taxon>
        <taxon>Bacillati</taxon>
        <taxon>Actinomycetota</taxon>
        <taxon>Actinomycetes</taxon>
        <taxon>Micrococcales</taxon>
        <taxon>Micrococcaceae</taxon>
        <taxon>Arthrobacter</taxon>
    </lineage>
</organism>
<comment type="caution">
    <text evidence="3">The sequence shown here is derived from an EMBL/GenBank/DDBJ whole genome shotgun (WGS) entry which is preliminary data.</text>
</comment>
<dbReference type="RefSeq" id="WP_191746765.1">
    <property type="nucleotide sequence ID" value="NZ_JACSQC010000003.1"/>
</dbReference>
<name>A0ABR8YI14_9MICC</name>
<feature type="compositionally biased region" description="Pro residues" evidence="1">
    <location>
        <begin position="52"/>
        <end position="64"/>
    </location>
</feature>
<accession>A0ABR8YI14</accession>
<protein>
    <submittedName>
        <fullName evidence="3">SHOCT domain-containing protein</fullName>
    </submittedName>
</protein>
<dbReference type="Pfam" id="PF09851">
    <property type="entry name" value="SHOCT"/>
    <property type="match status" value="1"/>
</dbReference>
<evidence type="ECO:0000313" key="3">
    <source>
        <dbReference type="EMBL" id="MBD8043863.1"/>
    </source>
</evidence>
<dbReference type="EMBL" id="JACSQC010000003">
    <property type="protein sequence ID" value="MBD8043863.1"/>
    <property type="molecule type" value="Genomic_DNA"/>
</dbReference>
<feature type="region of interest" description="Disordered" evidence="1">
    <location>
        <begin position="25"/>
        <end position="81"/>
    </location>
</feature>